<gene>
    <name evidence="1" type="ORF">ABUE30_03765</name>
</gene>
<evidence type="ECO:0000313" key="2">
    <source>
        <dbReference type="Proteomes" id="UP001629953"/>
    </source>
</evidence>
<keyword evidence="2" id="KW-1185">Reference proteome</keyword>
<organism evidence="1 2">
    <name type="scientific">Celerinatantimonas yamalensis</name>
    <dbReference type="NCBI Taxonomy" id="559956"/>
    <lineage>
        <taxon>Bacteria</taxon>
        <taxon>Pseudomonadati</taxon>
        <taxon>Pseudomonadota</taxon>
        <taxon>Gammaproteobacteria</taxon>
        <taxon>Celerinatantimonadaceae</taxon>
        <taxon>Celerinatantimonas</taxon>
    </lineage>
</organism>
<dbReference type="RefSeq" id="WP_408622328.1">
    <property type="nucleotide sequence ID" value="NZ_JBEQCT010000001.1"/>
</dbReference>
<comment type="caution">
    <text evidence="1">The sequence shown here is derived from an EMBL/GenBank/DDBJ whole genome shotgun (WGS) entry which is preliminary data.</text>
</comment>
<protein>
    <submittedName>
        <fullName evidence="1">Uncharacterized protein</fullName>
    </submittedName>
</protein>
<dbReference type="Proteomes" id="UP001629953">
    <property type="component" value="Unassembled WGS sequence"/>
</dbReference>
<evidence type="ECO:0000313" key="1">
    <source>
        <dbReference type="EMBL" id="MFM2484190.1"/>
    </source>
</evidence>
<sequence length="88" mass="9867">MTLQANEQAMLQVAAGERRLLEPTKKTVILYCYQGQSMIRRDSQPRRQSLYAGDHCLIDKDEAATITGCEPTLLAVVPTSINDEEENQ</sequence>
<name>A0ABW9G3C5_9GAMM</name>
<accession>A0ABW9G3C5</accession>
<proteinExistence type="predicted"/>
<reference evidence="1 2" key="1">
    <citation type="journal article" date="2013" name="Int. J. Syst. Evol. Microbiol.">
        <title>Celerinatantimonas yamalensis sp. nov., a cold-adapted diazotrophic bacterium from a cold permafrost brine.</title>
        <authorList>
            <person name="Shcherbakova V."/>
            <person name="Chuvilskaya N."/>
            <person name="Rivkina E."/>
            <person name="Demidov N."/>
            <person name="Uchaeva V."/>
            <person name="Suetin S."/>
            <person name="Suzina N."/>
            <person name="Gilichinsky D."/>
        </authorList>
    </citation>
    <scope>NUCLEOTIDE SEQUENCE [LARGE SCALE GENOMIC DNA]</scope>
    <source>
        <strain evidence="1 2">C7</strain>
    </source>
</reference>
<dbReference type="EMBL" id="JBEQCT010000001">
    <property type="protein sequence ID" value="MFM2484190.1"/>
    <property type="molecule type" value="Genomic_DNA"/>
</dbReference>